<feature type="region of interest" description="Disordered" evidence="1">
    <location>
        <begin position="91"/>
        <end position="111"/>
    </location>
</feature>
<comment type="caution">
    <text evidence="2">The sequence shown here is derived from an EMBL/GenBank/DDBJ whole genome shotgun (WGS) entry which is preliminary data.</text>
</comment>
<sequence>MKTRATASPGFQQVLAAHLAVVGERWVAPRLAEAVERQTRAMRELSRRAFPEAEVVSDDQPAPIEAARVQRRRESEATRVLALRRARAERAAHQAGAASVVPQPAELRTTA</sequence>
<dbReference type="AlphaFoldDB" id="A0A2M8LZB4"/>
<dbReference type="RefSeq" id="WP_100202143.1">
    <property type="nucleotide sequence ID" value="NZ_PGGW01000044.1"/>
</dbReference>
<keyword evidence="3" id="KW-1185">Reference proteome</keyword>
<gene>
    <name evidence="2" type="ORF">CUT44_13070</name>
</gene>
<evidence type="ECO:0000313" key="2">
    <source>
        <dbReference type="EMBL" id="PJE97307.1"/>
    </source>
</evidence>
<evidence type="ECO:0000256" key="1">
    <source>
        <dbReference type="SAM" id="MobiDB-lite"/>
    </source>
</evidence>
<name>A0A2M8LZB4_9ACTN</name>
<protein>
    <submittedName>
        <fullName evidence="2">Uncharacterized protein</fullName>
    </submittedName>
</protein>
<dbReference type="EMBL" id="PGGW01000044">
    <property type="protein sequence ID" value="PJE97307.1"/>
    <property type="molecule type" value="Genomic_DNA"/>
</dbReference>
<reference evidence="2 3" key="1">
    <citation type="submission" date="2017-11" db="EMBL/GenBank/DDBJ databases">
        <title>Streptomyces carmine sp. nov., a novel actinomycete isolated from Sophora alopecuroides in Xinjiang, China.</title>
        <authorList>
            <person name="Wang Y."/>
            <person name="Luo X."/>
            <person name="Wan C."/>
            <person name="Zhang L."/>
        </authorList>
    </citation>
    <scope>NUCLEOTIDE SEQUENCE [LARGE SCALE GENOMIC DNA]</scope>
    <source>
        <strain evidence="2 3">TRM SA0054</strain>
    </source>
</reference>
<accession>A0A2M8LZB4</accession>
<proteinExistence type="predicted"/>
<organism evidence="2 3">
    <name type="scientific">Streptomyces carminius</name>
    <dbReference type="NCBI Taxonomy" id="2665496"/>
    <lineage>
        <taxon>Bacteria</taxon>
        <taxon>Bacillati</taxon>
        <taxon>Actinomycetota</taxon>
        <taxon>Actinomycetes</taxon>
        <taxon>Kitasatosporales</taxon>
        <taxon>Streptomycetaceae</taxon>
        <taxon>Streptomyces</taxon>
    </lineage>
</organism>
<evidence type="ECO:0000313" key="3">
    <source>
        <dbReference type="Proteomes" id="UP000230407"/>
    </source>
</evidence>
<dbReference type="Proteomes" id="UP000230407">
    <property type="component" value="Unassembled WGS sequence"/>
</dbReference>